<keyword evidence="6" id="KW-1185">Reference proteome</keyword>
<dbReference type="Gene3D" id="3.90.76.10">
    <property type="entry name" value="Dipeptide-binding Protein, Domain 1"/>
    <property type="match status" value="1"/>
</dbReference>
<organism evidence="5 6">
    <name type="scientific">Ammoniphilus oxalaticus</name>
    <dbReference type="NCBI Taxonomy" id="66863"/>
    <lineage>
        <taxon>Bacteria</taxon>
        <taxon>Bacillati</taxon>
        <taxon>Bacillota</taxon>
        <taxon>Bacilli</taxon>
        <taxon>Bacillales</taxon>
        <taxon>Paenibacillaceae</taxon>
        <taxon>Aneurinibacillus group</taxon>
        <taxon>Ammoniphilus</taxon>
    </lineage>
</organism>
<dbReference type="GO" id="GO:0043190">
    <property type="term" value="C:ATP-binding cassette (ABC) transporter complex"/>
    <property type="evidence" value="ECO:0007669"/>
    <property type="project" value="InterPro"/>
</dbReference>
<evidence type="ECO:0000313" key="6">
    <source>
        <dbReference type="Proteomes" id="UP000284219"/>
    </source>
</evidence>
<dbReference type="RefSeq" id="WP_120187834.1">
    <property type="nucleotide sequence ID" value="NZ_MCHY01000001.1"/>
</dbReference>
<dbReference type="GO" id="GO:0015833">
    <property type="term" value="P:peptide transport"/>
    <property type="evidence" value="ECO:0007669"/>
    <property type="project" value="TreeGrafter"/>
</dbReference>
<dbReference type="Gene3D" id="3.10.105.10">
    <property type="entry name" value="Dipeptide-binding Protein, Domain 3"/>
    <property type="match status" value="1"/>
</dbReference>
<dbReference type="PANTHER" id="PTHR30290">
    <property type="entry name" value="PERIPLASMIC BINDING COMPONENT OF ABC TRANSPORTER"/>
    <property type="match status" value="1"/>
</dbReference>
<keyword evidence="3" id="KW-0732">Signal</keyword>
<comment type="similarity">
    <text evidence="1">Belongs to the bacterial solute-binding protein 5 family.</text>
</comment>
<dbReference type="GO" id="GO:1904680">
    <property type="term" value="F:peptide transmembrane transporter activity"/>
    <property type="evidence" value="ECO:0007669"/>
    <property type="project" value="TreeGrafter"/>
</dbReference>
<proteinExistence type="inferred from homology"/>
<dbReference type="EMBL" id="MCHY01000001">
    <property type="protein sequence ID" value="RKD27015.1"/>
    <property type="molecule type" value="Genomic_DNA"/>
</dbReference>
<evidence type="ECO:0000313" key="5">
    <source>
        <dbReference type="EMBL" id="RKD27015.1"/>
    </source>
</evidence>
<feature type="domain" description="Solute-binding protein family 5" evidence="4">
    <location>
        <begin position="82"/>
        <end position="450"/>
    </location>
</feature>
<evidence type="ECO:0000256" key="1">
    <source>
        <dbReference type="ARBA" id="ARBA00005695"/>
    </source>
</evidence>
<gene>
    <name evidence="5" type="ORF">BEP19_00105</name>
</gene>
<dbReference type="GO" id="GO:0042597">
    <property type="term" value="C:periplasmic space"/>
    <property type="evidence" value="ECO:0007669"/>
    <property type="project" value="UniProtKB-ARBA"/>
</dbReference>
<accession>A0A419SR89</accession>
<sequence>MKQIRILLPTTFFIVFLFVLVQVSVGQKFLTSSTKETKNHLIIGTIGSPTLFNPYFSADSSSGQVEALLFNGLITYDDQLQPIPDLAERWEVSEDGYSWTFHLKKGVQFHDGQEVTARDVVFSYNIPRSQKYAGPRASDFEKIQSIRAVDRHTVQFVLSEPYAPFLSVCSFAILPAHQLEQVPVEQLAEHPFNTKQPIGTGPYRFVEWKDGQYIQLQANPNFFKAAPSIEYLYFRIVPDQNAQLIQLQSGAIDWMGIPATDLTVGRLFEKQGKTKLHSAPSLSYTYIGYNLNRSQFQDVRVRQALTYAIDRQKIVDVVLEGEGQVAHTHGSPLSWAYNDDISTFEYDPEKAKKLLKEAGWIDTDGDGILEKDGEKLTFVLLTNQGNKIREMTAQIVQQQWAEIGVNVTLQFMEWSAFIHNYVDTKKFDAVLLGWSLGVDPDPTAIWHSAESERGLNYISYDNSEVDRLLEANTRALDPQERKQILNQFQQIIAKEQPYTFLYYSNGITAFPPQLQGFIPHPAASFYNIHHWRFSRPSEEESQS</sequence>
<dbReference type="Pfam" id="PF00496">
    <property type="entry name" value="SBP_bac_5"/>
    <property type="match status" value="1"/>
</dbReference>
<dbReference type="CDD" id="cd08514">
    <property type="entry name" value="PBP2_AppA_like"/>
    <property type="match status" value="1"/>
</dbReference>
<evidence type="ECO:0000256" key="2">
    <source>
        <dbReference type="ARBA" id="ARBA00022448"/>
    </source>
</evidence>
<dbReference type="AlphaFoldDB" id="A0A419SR89"/>
<evidence type="ECO:0000259" key="4">
    <source>
        <dbReference type="Pfam" id="PF00496"/>
    </source>
</evidence>
<dbReference type="Proteomes" id="UP000284219">
    <property type="component" value="Unassembled WGS sequence"/>
</dbReference>
<dbReference type="OrthoDB" id="9796817at2"/>
<reference evidence="5 6" key="1">
    <citation type="submission" date="2016-08" db="EMBL/GenBank/DDBJ databases">
        <title>Novel Firmicute Genomes.</title>
        <authorList>
            <person name="Poppleton D.I."/>
            <person name="Gribaldo S."/>
        </authorList>
    </citation>
    <scope>NUCLEOTIDE SEQUENCE [LARGE SCALE GENOMIC DNA]</scope>
    <source>
        <strain evidence="5 6">RAOx-1</strain>
    </source>
</reference>
<dbReference type="Gene3D" id="3.40.190.10">
    <property type="entry name" value="Periplasmic binding protein-like II"/>
    <property type="match status" value="1"/>
</dbReference>
<dbReference type="SUPFAM" id="SSF53850">
    <property type="entry name" value="Periplasmic binding protein-like II"/>
    <property type="match status" value="1"/>
</dbReference>
<dbReference type="FunFam" id="3.10.105.10:FF:000006">
    <property type="entry name" value="Peptide ABC transporter substrate-binding protein"/>
    <property type="match status" value="1"/>
</dbReference>
<dbReference type="PANTHER" id="PTHR30290:SF9">
    <property type="entry name" value="OLIGOPEPTIDE-BINDING PROTEIN APPA"/>
    <property type="match status" value="1"/>
</dbReference>
<protein>
    <recommendedName>
        <fullName evidence="4">Solute-binding protein family 5 domain-containing protein</fullName>
    </recommendedName>
</protein>
<dbReference type="InterPro" id="IPR039424">
    <property type="entry name" value="SBP_5"/>
</dbReference>
<dbReference type="InterPro" id="IPR030678">
    <property type="entry name" value="Peptide/Ni-bd"/>
</dbReference>
<comment type="caution">
    <text evidence="5">The sequence shown here is derived from an EMBL/GenBank/DDBJ whole genome shotgun (WGS) entry which is preliminary data.</text>
</comment>
<dbReference type="PIRSF" id="PIRSF002741">
    <property type="entry name" value="MppA"/>
    <property type="match status" value="1"/>
</dbReference>
<evidence type="ECO:0000256" key="3">
    <source>
        <dbReference type="ARBA" id="ARBA00022729"/>
    </source>
</evidence>
<name>A0A419SR89_9BACL</name>
<keyword evidence="2" id="KW-0813">Transport</keyword>
<dbReference type="InterPro" id="IPR000914">
    <property type="entry name" value="SBP_5_dom"/>
</dbReference>